<name>A0ABP7NK72_9MICO</name>
<proteinExistence type="predicted"/>
<dbReference type="Proteomes" id="UP001501591">
    <property type="component" value="Unassembled WGS sequence"/>
</dbReference>
<reference evidence="2" key="1">
    <citation type="journal article" date="2019" name="Int. J. Syst. Evol. Microbiol.">
        <title>The Global Catalogue of Microorganisms (GCM) 10K type strain sequencing project: providing services to taxonomists for standard genome sequencing and annotation.</title>
        <authorList>
            <consortium name="The Broad Institute Genomics Platform"/>
            <consortium name="The Broad Institute Genome Sequencing Center for Infectious Disease"/>
            <person name="Wu L."/>
            <person name="Ma J."/>
        </authorList>
    </citation>
    <scope>NUCLEOTIDE SEQUENCE [LARGE SCALE GENOMIC DNA]</scope>
    <source>
        <strain evidence="2">JCM 17024</strain>
    </source>
</reference>
<gene>
    <name evidence="1" type="ORF">GCM10022383_28370</name>
</gene>
<keyword evidence="2" id="KW-1185">Reference proteome</keyword>
<evidence type="ECO:0000313" key="1">
    <source>
        <dbReference type="EMBL" id="GAA3948917.1"/>
    </source>
</evidence>
<protein>
    <recommendedName>
        <fullName evidence="3">HK97 gp10 family phage protein</fullName>
    </recommendedName>
</protein>
<comment type="caution">
    <text evidence="1">The sequence shown here is derived from an EMBL/GenBank/DDBJ whole genome shotgun (WGS) entry which is preliminary data.</text>
</comment>
<evidence type="ECO:0000313" key="2">
    <source>
        <dbReference type="Proteomes" id="UP001501591"/>
    </source>
</evidence>
<accession>A0ABP7NK72</accession>
<evidence type="ECO:0008006" key="3">
    <source>
        <dbReference type="Google" id="ProtNLM"/>
    </source>
</evidence>
<sequence>MQIDVRRSATLTALVQVMATIPRELAKQTRAQTKAVIVPEWRKLLAEKAPGERIFHDRLVTPSTVYVSDRGAKLIAGKNGRFPRETDFGAYREDYATYTTRRGSVTRRTQRQFWHYVKDGRVFYPAVREFIPRAWALYAQTAYRTVAEAMEGAIDRGGK</sequence>
<organism evidence="1 2">
    <name type="scientific">Microbacterium soli</name>
    <dbReference type="NCBI Taxonomy" id="446075"/>
    <lineage>
        <taxon>Bacteria</taxon>
        <taxon>Bacillati</taxon>
        <taxon>Actinomycetota</taxon>
        <taxon>Actinomycetes</taxon>
        <taxon>Micrococcales</taxon>
        <taxon>Microbacteriaceae</taxon>
        <taxon>Microbacterium</taxon>
    </lineage>
</organism>
<dbReference type="RefSeq" id="WP_344820364.1">
    <property type="nucleotide sequence ID" value="NZ_BAABCP010000002.1"/>
</dbReference>
<dbReference type="EMBL" id="BAABCP010000002">
    <property type="protein sequence ID" value="GAA3948917.1"/>
    <property type="molecule type" value="Genomic_DNA"/>
</dbReference>